<dbReference type="AlphaFoldDB" id="A0A395WBU2"/>
<gene>
    <name evidence="1" type="ORF">DWW32_02580</name>
</gene>
<dbReference type="RefSeq" id="WP_117925712.1">
    <property type="nucleotide sequence ID" value="NZ_CATXNH010000037.1"/>
</dbReference>
<sequence>MTETVFMTAQEVADCLGTSKAFAYKVIQKLNREMEKEGYLTISGKINRVYFNERLYGGNMVHGSLQG</sequence>
<comment type="caution">
    <text evidence="1">The sequence shown here is derived from an EMBL/GenBank/DDBJ whole genome shotgun (WGS) entry which is preliminary data.</text>
</comment>
<keyword evidence="1" id="KW-0238">DNA-binding</keyword>
<evidence type="ECO:0000313" key="2">
    <source>
        <dbReference type="Proteomes" id="UP000265489"/>
    </source>
</evidence>
<dbReference type="EMBL" id="QRYQ01000003">
    <property type="protein sequence ID" value="RGU93233.1"/>
    <property type="molecule type" value="Genomic_DNA"/>
</dbReference>
<organism evidence="1 2">
    <name type="scientific">Holdemanella biformis</name>
    <dbReference type="NCBI Taxonomy" id="1735"/>
    <lineage>
        <taxon>Bacteria</taxon>
        <taxon>Bacillati</taxon>
        <taxon>Bacillota</taxon>
        <taxon>Erysipelotrichia</taxon>
        <taxon>Erysipelotrichales</taxon>
        <taxon>Erysipelotrichaceae</taxon>
        <taxon>Holdemanella</taxon>
    </lineage>
</organism>
<dbReference type="GeneID" id="66579025"/>
<name>A0A395WBU2_9FIRM</name>
<protein>
    <submittedName>
        <fullName evidence="1">DNA-binding protein</fullName>
    </submittedName>
</protein>
<evidence type="ECO:0000313" key="1">
    <source>
        <dbReference type="EMBL" id="RGU93233.1"/>
    </source>
</evidence>
<accession>A0A395WBU2</accession>
<reference evidence="1 2" key="1">
    <citation type="submission" date="2018-08" db="EMBL/GenBank/DDBJ databases">
        <title>A genome reference for cultivated species of the human gut microbiota.</title>
        <authorList>
            <person name="Zou Y."/>
            <person name="Xue W."/>
            <person name="Luo G."/>
        </authorList>
    </citation>
    <scope>NUCLEOTIDE SEQUENCE [LARGE SCALE GENOMIC DNA]</scope>
    <source>
        <strain evidence="1 2">AF15-20</strain>
    </source>
</reference>
<dbReference type="GO" id="GO:0003677">
    <property type="term" value="F:DNA binding"/>
    <property type="evidence" value="ECO:0007669"/>
    <property type="project" value="UniProtKB-KW"/>
</dbReference>
<dbReference type="Proteomes" id="UP000265489">
    <property type="component" value="Unassembled WGS sequence"/>
</dbReference>
<proteinExistence type="predicted"/>